<accession>A0ABD1EPY7</accession>
<evidence type="ECO:0000313" key="13">
    <source>
        <dbReference type="EMBL" id="KAL1500844.1"/>
    </source>
</evidence>
<evidence type="ECO:0000256" key="3">
    <source>
        <dbReference type="ARBA" id="ARBA00023015"/>
    </source>
</evidence>
<dbReference type="PANTHER" id="PTHR11969:SF99">
    <property type="entry name" value="MAX-BINDING PROTEIN MNT"/>
    <property type="match status" value="1"/>
</dbReference>
<dbReference type="InterPro" id="IPR036638">
    <property type="entry name" value="HLH_DNA-bd_sf"/>
</dbReference>
<dbReference type="GO" id="GO:0005634">
    <property type="term" value="C:nucleus"/>
    <property type="evidence" value="ECO:0007669"/>
    <property type="project" value="UniProtKB-SubCell"/>
</dbReference>
<evidence type="ECO:0000256" key="11">
    <source>
        <dbReference type="SAM" id="Coils"/>
    </source>
</evidence>
<dbReference type="InterPro" id="IPR011598">
    <property type="entry name" value="bHLH_dom"/>
</dbReference>
<evidence type="ECO:0000256" key="5">
    <source>
        <dbReference type="ARBA" id="ARBA00023163"/>
    </source>
</evidence>
<comment type="caution">
    <text evidence="13">The sequence shown here is derived from an EMBL/GenBank/DDBJ whole genome shotgun (WGS) entry which is preliminary data.</text>
</comment>
<dbReference type="EMBL" id="JBDJPC010000005">
    <property type="protein sequence ID" value="KAL1500844.1"/>
    <property type="molecule type" value="Genomic_DNA"/>
</dbReference>
<dbReference type="PROSITE" id="PS50888">
    <property type="entry name" value="BHLH"/>
    <property type="match status" value="1"/>
</dbReference>
<evidence type="ECO:0000256" key="9">
    <source>
        <dbReference type="ARBA" id="ARBA00070444"/>
    </source>
</evidence>
<dbReference type="CDD" id="cd11402">
    <property type="entry name" value="bHLHzip_Mnt"/>
    <property type="match status" value="1"/>
</dbReference>
<evidence type="ECO:0000256" key="8">
    <source>
        <dbReference type="ARBA" id="ARBA00062701"/>
    </source>
</evidence>
<name>A0ABD1EPY7_HYPHA</name>
<evidence type="ECO:0000259" key="12">
    <source>
        <dbReference type="PROSITE" id="PS50888"/>
    </source>
</evidence>
<evidence type="ECO:0000256" key="6">
    <source>
        <dbReference type="ARBA" id="ARBA00023242"/>
    </source>
</evidence>
<keyword evidence="14" id="KW-1185">Reference proteome</keyword>
<evidence type="ECO:0000256" key="4">
    <source>
        <dbReference type="ARBA" id="ARBA00023125"/>
    </source>
</evidence>
<feature type="domain" description="BHLH" evidence="12">
    <location>
        <begin position="199"/>
        <end position="251"/>
    </location>
</feature>
<dbReference type="SMART" id="SM00353">
    <property type="entry name" value="HLH"/>
    <property type="match status" value="1"/>
</dbReference>
<dbReference type="Pfam" id="PF00010">
    <property type="entry name" value="HLH"/>
    <property type="match status" value="1"/>
</dbReference>
<dbReference type="Proteomes" id="UP001566132">
    <property type="component" value="Unassembled WGS sequence"/>
</dbReference>
<feature type="coiled-coil region" evidence="11">
    <location>
        <begin position="248"/>
        <end position="282"/>
    </location>
</feature>
<keyword evidence="5" id="KW-0804">Transcription</keyword>
<comment type="function">
    <text evidence="7">Binds DNA as a heterodimer with MAX and represses transcription. Binds to the canonical E box sequence 5'-CACGTG-3' and, with higher affinity, to 5'-CACGCG-3'.</text>
</comment>
<dbReference type="SUPFAM" id="SSF47459">
    <property type="entry name" value="HLH, helix-loop-helix DNA-binding domain"/>
    <property type="match status" value="1"/>
</dbReference>
<sequence length="516" mass="55999">MSLNTLLEAAKFLELQEQRQHRATLDDTTTPLGPTIHPQPITNGNKGTIFMQNGNNGSSHQQTFAIQPVKVLNSTSATNGGNNIQSHQTPPTQTVVISSNNISSSPFLPGIQPHAPISFATATPTTITPNNLQITSSHNGVVSQMKKEQDGHISSTTMTQSQRRIMQNSFDIMNPLVIDEGAPAEPKKIKQPPMVFRSGTREVHNKLEKCRRAHLKECFDILKKQLPANGEEKKTSNLSILHSALKYIQLLKRRESEYEHQLERLAREKIANQQRLATLKKDSYFDGLDFSKQIHEISSNLFQKCGTKRDSVDGLITTSPIPSSSVNSSGHIVSSPTYRVIDSGKIINHEEDSLCEFSDDPSTSSLSNLGNGNHADTVTDVPVTSSSVINQNSVIAANGENKISIPILGKGLPIVTTTAAPQSTVTKEVTQPVQTAGISVLPMPYPVNQGLVLQKVAIVPHKGLTDLTPLVSTHFITTPQQLNGINGQINGKVVPLTQYIVKPMVVVSTASPRPGS</sequence>
<keyword evidence="4" id="KW-0238">DNA-binding</keyword>
<dbReference type="PANTHER" id="PTHR11969">
    <property type="entry name" value="MAX DIMERIZATION, MAD"/>
    <property type="match status" value="1"/>
</dbReference>
<organism evidence="13 14">
    <name type="scientific">Hypothenemus hampei</name>
    <name type="common">Coffee berry borer</name>
    <dbReference type="NCBI Taxonomy" id="57062"/>
    <lineage>
        <taxon>Eukaryota</taxon>
        <taxon>Metazoa</taxon>
        <taxon>Ecdysozoa</taxon>
        <taxon>Arthropoda</taxon>
        <taxon>Hexapoda</taxon>
        <taxon>Insecta</taxon>
        <taxon>Pterygota</taxon>
        <taxon>Neoptera</taxon>
        <taxon>Endopterygota</taxon>
        <taxon>Coleoptera</taxon>
        <taxon>Polyphaga</taxon>
        <taxon>Cucujiformia</taxon>
        <taxon>Curculionidae</taxon>
        <taxon>Scolytinae</taxon>
        <taxon>Hypothenemus</taxon>
    </lineage>
</organism>
<dbReference type="GO" id="GO:0003700">
    <property type="term" value="F:DNA-binding transcription factor activity"/>
    <property type="evidence" value="ECO:0007669"/>
    <property type="project" value="UniProtKB-ARBA"/>
</dbReference>
<comment type="subunit">
    <text evidence="8">Efficient DNA binding requires dimerization with another bHLH protein. Binds DNA as a homodimer or a heterodimer with MAX.</text>
</comment>
<proteinExistence type="predicted"/>
<evidence type="ECO:0000256" key="1">
    <source>
        <dbReference type="ARBA" id="ARBA00004123"/>
    </source>
</evidence>
<evidence type="ECO:0000313" key="14">
    <source>
        <dbReference type="Proteomes" id="UP001566132"/>
    </source>
</evidence>
<dbReference type="AlphaFoldDB" id="A0ABD1EPY7"/>
<dbReference type="Gene3D" id="4.10.280.10">
    <property type="entry name" value="Helix-loop-helix DNA-binding domain"/>
    <property type="match status" value="1"/>
</dbReference>
<evidence type="ECO:0000256" key="10">
    <source>
        <dbReference type="ARBA" id="ARBA00083368"/>
    </source>
</evidence>
<keyword evidence="3" id="KW-0805">Transcription regulation</keyword>
<dbReference type="FunFam" id="4.10.280.10:FF:000034">
    <property type="entry name" value="MAX network transcriptional repressor"/>
    <property type="match status" value="1"/>
</dbReference>
<keyword evidence="6" id="KW-0539">Nucleus</keyword>
<gene>
    <name evidence="13" type="ORF">ABEB36_006271</name>
</gene>
<keyword evidence="2" id="KW-0678">Repressor</keyword>
<reference evidence="13 14" key="1">
    <citation type="submission" date="2024-05" db="EMBL/GenBank/DDBJ databases">
        <title>Genetic variation in Jamaican populations of the coffee berry borer (Hypothenemus hampei).</title>
        <authorList>
            <person name="Errbii M."/>
            <person name="Myrie A."/>
        </authorList>
    </citation>
    <scope>NUCLEOTIDE SEQUENCE [LARGE SCALE GENOMIC DNA]</scope>
    <source>
        <strain evidence="13">JA-Hopewell-2020-01-JO</strain>
        <tissue evidence="13">Whole body</tissue>
    </source>
</reference>
<dbReference type="GO" id="GO:0003677">
    <property type="term" value="F:DNA binding"/>
    <property type="evidence" value="ECO:0007669"/>
    <property type="project" value="UniProtKB-KW"/>
</dbReference>
<evidence type="ECO:0000256" key="2">
    <source>
        <dbReference type="ARBA" id="ARBA00022491"/>
    </source>
</evidence>
<protein>
    <recommendedName>
        <fullName evidence="9">Max-binding protein MNT</fullName>
    </recommendedName>
    <alternativeName>
        <fullName evidence="10">Myc antagonist MNT</fullName>
    </alternativeName>
</protein>
<evidence type="ECO:0000256" key="7">
    <source>
        <dbReference type="ARBA" id="ARBA00057176"/>
    </source>
</evidence>
<comment type="subcellular location">
    <subcellularLocation>
        <location evidence="1">Nucleus</location>
    </subcellularLocation>
</comment>
<keyword evidence="11" id="KW-0175">Coiled coil</keyword>